<organism evidence="6 7">
    <name type="scientific">Bellilinea caldifistulae</name>
    <dbReference type="NCBI Taxonomy" id="360411"/>
    <lineage>
        <taxon>Bacteria</taxon>
        <taxon>Bacillati</taxon>
        <taxon>Chloroflexota</taxon>
        <taxon>Anaerolineae</taxon>
        <taxon>Anaerolineales</taxon>
        <taxon>Anaerolineaceae</taxon>
        <taxon>Bellilinea</taxon>
    </lineage>
</organism>
<accession>A0A0P6XGC5</accession>
<dbReference type="PATRIC" id="fig|360411.5.peg.2534"/>
<feature type="binding site" evidence="4">
    <location>
        <position position="70"/>
    </location>
    <ligand>
        <name>Zn(2+)</name>
        <dbReference type="ChEBI" id="CHEBI:29105"/>
    </ligand>
</feature>
<feature type="binding site" evidence="4">
    <location>
        <position position="99"/>
    </location>
    <ligand>
        <name>substrate</name>
    </ligand>
</feature>
<protein>
    <recommendedName>
        <fullName evidence="4">5-methylthioadenosine/S-adenosylhomocysteine deaminase</fullName>
        <shortName evidence="4">MTA/SAH deaminase</shortName>
        <ecNumber evidence="4">3.5.4.28</ecNumber>
        <ecNumber evidence="4">3.5.4.31</ecNumber>
    </recommendedName>
</protein>
<dbReference type="PROSITE" id="PS51707">
    <property type="entry name" value="CYTH"/>
    <property type="match status" value="1"/>
</dbReference>
<dbReference type="Pfam" id="PF01979">
    <property type="entry name" value="Amidohydro_1"/>
    <property type="match status" value="1"/>
</dbReference>
<dbReference type="RefSeq" id="WP_061917723.1">
    <property type="nucleotide sequence ID" value="NZ_DF967971.1"/>
</dbReference>
<dbReference type="EMBL" id="LGHJ01000019">
    <property type="protein sequence ID" value="KPL73920.1"/>
    <property type="molecule type" value="Genomic_DNA"/>
</dbReference>
<evidence type="ECO:0000256" key="2">
    <source>
        <dbReference type="ARBA" id="ARBA00022801"/>
    </source>
</evidence>
<evidence type="ECO:0000256" key="1">
    <source>
        <dbReference type="ARBA" id="ARBA00022723"/>
    </source>
</evidence>
<feature type="binding site" evidence="4">
    <location>
        <position position="307"/>
    </location>
    <ligand>
        <name>substrate</name>
    </ligand>
</feature>
<dbReference type="AlphaFoldDB" id="A0A0P6XGC5"/>
<keyword evidence="1 4" id="KW-0479">Metal-binding</keyword>
<dbReference type="PANTHER" id="PTHR43794">
    <property type="entry name" value="AMINOHYDROLASE SSNA-RELATED"/>
    <property type="match status" value="1"/>
</dbReference>
<evidence type="ECO:0000256" key="4">
    <source>
        <dbReference type="HAMAP-Rule" id="MF_01281"/>
    </source>
</evidence>
<dbReference type="InterPro" id="IPR011059">
    <property type="entry name" value="Metal-dep_hydrolase_composite"/>
</dbReference>
<dbReference type="SUPFAM" id="SSF51338">
    <property type="entry name" value="Composite domain of metallo-dependent hydrolases"/>
    <property type="match status" value="1"/>
</dbReference>
<feature type="binding site" evidence="4">
    <location>
        <position position="72"/>
    </location>
    <ligand>
        <name>Zn(2+)</name>
        <dbReference type="ChEBI" id="CHEBI:29105"/>
    </ligand>
</feature>
<dbReference type="GO" id="GO:0050270">
    <property type="term" value="F:S-adenosylhomocysteine deaminase activity"/>
    <property type="evidence" value="ECO:0007669"/>
    <property type="project" value="UniProtKB-UniRule"/>
</dbReference>
<comment type="cofactor">
    <cofactor evidence="4">
        <name>Zn(2+)</name>
        <dbReference type="ChEBI" id="CHEBI:29105"/>
    </cofactor>
    <text evidence="4">Binds 1 zinc ion per subunit.</text>
</comment>
<evidence type="ECO:0000313" key="7">
    <source>
        <dbReference type="Proteomes" id="UP000050514"/>
    </source>
</evidence>
<dbReference type="FunFam" id="3.20.20.140:FF:000014">
    <property type="entry name" value="5-methylthioadenosine/S-adenosylhomocysteine deaminase"/>
    <property type="match status" value="1"/>
</dbReference>
<dbReference type="InterPro" id="IPR032466">
    <property type="entry name" value="Metal_Hydrolase"/>
</dbReference>
<dbReference type="PANTHER" id="PTHR43794:SF11">
    <property type="entry name" value="AMIDOHYDROLASE-RELATED DOMAIN-CONTAINING PROTEIN"/>
    <property type="match status" value="1"/>
</dbReference>
<comment type="caution">
    <text evidence="6">The sequence shown here is derived from an EMBL/GenBank/DDBJ whole genome shotgun (WGS) entry which is preliminary data.</text>
</comment>
<dbReference type="Gene3D" id="3.20.20.140">
    <property type="entry name" value="Metal-dependent hydrolases"/>
    <property type="match status" value="1"/>
</dbReference>
<dbReference type="InterPro" id="IPR033469">
    <property type="entry name" value="CYTH-like_dom_sf"/>
</dbReference>
<keyword evidence="2 4" id="KW-0378">Hydrolase</keyword>
<dbReference type="STRING" id="360411.AC812_14175"/>
<dbReference type="Gene3D" id="2.30.40.10">
    <property type="entry name" value="Urease, subunit C, domain 1"/>
    <property type="match status" value="1"/>
</dbReference>
<dbReference type="InterPro" id="IPR023512">
    <property type="entry name" value="Deaminase_MtaD/DadD"/>
</dbReference>
<comment type="catalytic activity">
    <reaction evidence="4">
        <text>S-adenosyl-L-homocysteine + H2O + H(+) = S-inosyl-L-homocysteine + NH4(+)</text>
        <dbReference type="Rhea" id="RHEA:20716"/>
        <dbReference type="ChEBI" id="CHEBI:15377"/>
        <dbReference type="ChEBI" id="CHEBI:15378"/>
        <dbReference type="ChEBI" id="CHEBI:28938"/>
        <dbReference type="ChEBI" id="CHEBI:57856"/>
        <dbReference type="ChEBI" id="CHEBI:57985"/>
        <dbReference type="EC" id="3.5.4.28"/>
    </reaction>
</comment>
<proteinExistence type="inferred from homology"/>
<dbReference type="HAMAP" id="MF_01281">
    <property type="entry name" value="MTA_SAH_deamin"/>
    <property type="match status" value="1"/>
</dbReference>
<dbReference type="SUPFAM" id="SSF55154">
    <property type="entry name" value="CYTH-like phosphatases"/>
    <property type="match status" value="1"/>
</dbReference>
<dbReference type="InterPro" id="IPR006680">
    <property type="entry name" value="Amidohydro-rel"/>
</dbReference>
<name>A0A0P6XGC5_9CHLR</name>
<dbReference type="CDD" id="cd01298">
    <property type="entry name" value="ATZ_TRZ_like"/>
    <property type="match status" value="1"/>
</dbReference>
<dbReference type="Proteomes" id="UP000050514">
    <property type="component" value="Unassembled WGS sequence"/>
</dbReference>
<dbReference type="InterPro" id="IPR023577">
    <property type="entry name" value="CYTH_domain"/>
</dbReference>
<feature type="binding site" evidence="4">
    <location>
        <position position="192"/>
    </location>
    <ligand>
        <name>substrate</name>
    </ligand>
</feature>
<comment type="function">
    <text evidence="4">Catalyzes the deamination of 5-methylthioadenosine and S-adenosyl-L-homocysteine into 5-methylthioinosine and S-inosyl-L-homocysteine, respectively. Is also able to deaminate adenosine.</text>
</comment>
<feature type="binding site" evidence="4">
    <location>
        <position position="222"/>
    </location>
    <ligand>
        <name>substrate</name>
    </ligand>
</feature>
<dbReference type="OrthoDB" id="9807210at2"/>
<gene>
    <name evidence="4" type="primary">mtaD</name>
    <name evidence="6" type="ORF">AC812_14175</name>
</gene>
<feature type="binding site" evidence="4">
    <location>
        <position position="219"/>
    </location>
    <ligand>
        <name>Zn(2+)</name>
        <dbReference type="ChEBI" id="CHEBI:29105"/>
    </ligand>
</feature>
<comment type="caution">
    <text evidence="4">Lacks conserved residue(s) required for the propagation of feature annotation.</text>
</comment>
<reference evidence="6 7" key="1">
    <citation type="submission" date="2015-07" db="EMBL/GenBank/DDBJ databases">
        <title>Draft genome of Bellilinea caldifistulae DSM 17877.</title>
        <authorList>
            <person name="Hemp J."/>
            <person name="Ward L.M."/>
            <person name="Pace L.A."/>
            <person name="Fischer W.W."/>
        </authorList>
    </citation>
    <scope>NUCLEOTIDE SEQUENCE [LARGE SCALE GENOMIC DNA]</scope>
    <source>
        <strain evidence="6 7">GOMI-1</strain>
    </source>
</reference>
<dbReference type="GO" id="GO:0046872">
    <property type="term" value="F:metal ion binding"/>
    <property type="evidence" value="ECO:0007669"/>
    <property type="project" value="UniProtKB-KW"/>
</dbReference>
<dbReference type="InterPro" id="IPR050287">
    <property type="entry name" value="MTA/SAH_deaminase"/>
</dbReference>
<keyword evidence="3 4" id="KW-0862">Zinc</keyword>
<comment type="similarity">
    <text evidence="4">Belongs to the metallo-dependent hydrolases superfamily. MTA/SAH deaminase family.</text>
</comment>
<keyword evidence="7" id="KW-1185">Reference proteome</keyword>
<evidence type="ECO:0000259" key="5">
    <source>
        <dbReference type="PROSITE" id="PS51707"/>
    </source>
</evidence>
<feature type="binding site" evidence="4">
    <location>
        <position position="307"/>
    </location>
    <ligand>
        <name>Zn(2+)</name>
        <dbReference type="ChEBI" id="CHEBI:29105"/>
    </ligand>
</feature>
<dbReference type="Gene3D" id="2.40.320.10">
    <property type="entry name" value="Hypothetical Protein Pfu-838710-001"/>
    <property type="match status" value="1"/>
</dbReference>
<dbReference type="SUPFAM" id="SSF51556">
    <property type="entry name" value="Metallo-dependent hydrolases"/>
    <property type="match status" value="1"/>
</dbReference>
<evidence type="ECO:0000313" key="6">
    <source>
        <dbReference type="EMBL" id="KPL73920.1"/>
    </source>
</evidence>
<comment type="catalytic activity">
    <reaction evidence="4">
        <text>S-methyl-5'-thioadenosine + H2O + H(+) = S-methyl-5'-thioinosine + NH4(+)</text>
        <dbReference type="Rhea" id="RHEA:25025"/>
        <dbReference type="ChEBI" id="CHEBI:15377"/>
        <dbReference type="ChEBI" id="CHEBI:15378"/>
        <dbReference type="ChEBI" id="CHEBI:17509"/>
        <dbReference type="ChEBI" id="CHEBI:28938"/>
        <dbReference type="ChEBI" id="CHEBI:48595"/>
        <dbReference type="EC" id="3.5.4.31"/>
    </reaction>
</comment>
<feature type="domain" description="CYTH" evidence="5">
    <location>
        <begin position="468"/>
        <end position="659"/>
    </location>
</feature>
<dbReference type="GO" id="GO:0090614">
    <property type="term" value="F:5'-methylthioadenosine deaminase activity"/>
    <property type="evidence" value="ECO:0007669"/>
    <property type="project" value="UniProtKB-UniRule"/>
</dbReference>
<dbReference type="EC" id="3.5.4.28" evidence="4"/>
<sequence>MTFSADLILKNAIVVSMDPQFNLYEPGAVVIRQQNIVAAGRQNEILQQYSAEQIMDCDGKILMPGMVNAHTHVPMTLLRGLADDLRLDVWLLGYMMPVEREFVSPDFVRLGTGLACAEMIRGGVTTFADMYYFEEDIAVATAQAGLRGICGQTVLKFPTPDAQSYEESLAYARDYIQRWKNHPLIIPAVAPHAPYTCTDEILRACAQLAIEMDVPLHIHLSETAQEVENMRREQGMPVIPFVKKLGLLDAKVIAAHCVHVDEGEMRTFQHYNTGIAHNPSSNLKLASGIAPVKKMLELGLNVGIGTDGPASNNDLDMFEEMRLASFLAKGSSGDPTALPALETLAMATSIGAKALHVGHLTGSIEAGKRADLILLDLTPVHNSPRFQRDPQGIYSQIVYAAKAMDVTDVMVNGQWLMRDRRLLTLNEEEMLREAEDYARRIDIFLIQREKSLLSKLLALGEATEEEESFEVQVKVPVESIAGIQERLLDPAFEILRTRHYREYDVYFNFPPPEESRLRYREDHFITPSGEVSRVRTRLTLLGPTREYSFPQKVLLSRSRYLATATQSLRFYREYFKPVSETEIEKERLRYLVRYQETEFFINLDHLHKPDLGNFLEIKSRTWSRKDAELKSRLVVEILEKLGASPQQTISQDYIELVNT</sequence>
<evidence type="ECO:0000256" key="3">
    <source>
        <dbReference type="ARBA" id="ARBA00022833"/>
    </source>
</evidence>
<dbReference type="EC" id="3.5.4.31" evidence="4"/>